<gene>
    <name evidence="3" type="ORF">HU200_055490</name>
</gene>
<dbReference type="OrthoDB" id="1892195at2759"/>
<feature type="coiled-coil region" evidence="1">
    <location>
        <begin position="114"/>
        <end position="184"/>
    </location>
</feature>
<protein>
    <recommendedName>
        <fullName evidence="2">Factor of DNA methylation 1-5/IDN2 domain-containing protein</fullName>
    </recommendedName>
</protein>
<proteinExistence type="predicted"/>
<keyword evidence="4" id="KW-1185">Reference proteome</keyword>
<organism evidence="3 4">
    <name type="scientific">Digitaria exilis</name>
    <dbReference type="NCBI Taxonomy" id="1010633"/>
    <lineage>
        <taxon>Eukaryota</taxon>
        <taxon>Viridiplantae</taxon>
        <taxon>Streptophyta</taxon>
        <taxon>Embryophyta</taxon>
        <taxon>Tracheophyta</taxon>
        <taxon>Spermatophyta</taxon>
        <taxon>Magnoliopsida</taxon>
        <taxon>Liliopsida</taxon>
        <taxon>Poales</taxon>
        <taxon>Poaceae</taxon>
        <taxon>PACMAD clade</taxon>
        <taxon>Panicoideae</taxon>
        <taxon>Panicodae</taxon>
        <taxon>Paniceae</taxon>
        <taxon>Anthephorinae</taxon>
        <taxon>Digitaria</taxon>
    </lineage>
</organism>
<dbReference type="PANTHER" id="PTHR21596">
    <property type="entry name" value="RIBONUCLEASE P SUBUNIT P38"/>
    <property type="match status" value="1"/>
</dbReference>
<dbReference type="InterPro" id="IPR005379">
    <property type="entry name" value="FDM1-5/IDN2_XH"/>
</dbReference>
<name>A0A835ADJ3_9POAL</name>
<evidence type="ECO:0000313" key="4">
    <source>
        <dbReference type="Proteomes" id="UP000636709"/>
    </source>
</evidence>
<dbReference type="AlphaFoldDB" id="A0A835ADJ3"/>
<evidence type="ECO:0000256" key="1">
    <source>
        <dbReference type="SAM" id="Coils"/>
    </source>
</evidence>
<keyword evidence="1" id="KW-0175">Coiled coil</keyword>
<dbReference type="Pfam" id="PF03469">
    <property type="entry name" value="XH"/>
    <property type="match status" value="1"/>
</dbReference>
<evidence type="ECO:0000259" key="2">
    <source>
        <dbReference type="Pfam" id="PF03469"/>
    </source>
</evidence>
<dbReference type="GO" id="GO:0080188">
    <property type="term" value="P:gene silencing by siRNA-directed DNA methylation"/>
    <property type="evidence" value="ECO:0007669"/>
    <property type="project" value="InterPro"/>
</dbReference>
<evidence type="ECO:0000313" key="3">
    <source>
        <dbReference type="EMBL" id="KAF8662908.1"/>
    </source>
</evidence>
<dbReference type="Proteomes" id="UP000636709">
    <property type="component" value="Unassembled WGS sequence"/>
</dbReference>
<dbReference type="InterPro" id="IPR045177">
    <property type="entry name" value="FDM1-5/IDN2"/>
</dbReference>
<feature type="coiled-coil region" evidence="1">
    <location>
        <begin position="234"/>
        <end position="261"/>
    </location>
</feature>
<dbReference type="EMBL" id="JACEFO010002379">
    <property type="protein sequence ID" value="KAF8662908.1"/>
    <property type="molecule type" value="Genomic_DNA"/>
</dbReference>
<comment type="caution">
    <text evidence="3">The sequence shown here is derived from an EMBL/GenBank/DDBJ whole genome shotgun (WGS) entry which is preliminary data.</text>
</comment>
<sequence length="488" mass="55921">MADAEADNDAGDLLVWPWTGILATTATAADADAATTLASHAHRRFAGVTTTALLEEPKPTNHQHRRRQQYLLLHFSKSCGEVGRFLRESGAAARSVEDVEKEEGSVAAGLAAVAEKYERREKFLEAKNEEMVKMVQRMEEESRLLDVDLKELKAVAEYSLPEMNNGADEENKKLREELEAIKQEIGFRVDRIQELKERKTDLHWSKVEKLVVEINSLDMADIKPEASDHAQKLHDKHKVEMEAINAQIIQLEMQLVQKEALESAICLLNTKLQAGANLRMEEYEHLYKLMANWKECLEQKREIFQNAYVDLARRDHLNRYELQETRQELIKCFESMMINDCAAVGIEKMGQLDEKPFNYACKRKHRDDDPEGKAARLVSSWQEELNNISWNPFITSLVDGEVKDIVNEDDPKLIQLRTEYGDNVCNSVKVTLRELNEYSPQGRHAVNELWNFKIGRKATIGEVVKYVFKQLKARSYWQNTGSCGMSPI</sequence>
<feature type="domain" description="Factor of DNA methylation 1-5/IDN2" evidence="2">
    <location>
        <begin position="348"/>
        <end position="474"/>
    </location>
</feature>
<dbReference type="PANTHER" id="PTHR21596:SF49">
    <property type="entry name" value="FACTOR OF DNA METHYLATION 1-5_IDN2 DOMAIN-CONTAINING PROTEIN"/>
    <property type="match status" value="1"/>
</dbReference>
<accession>A0A835ADJ3</accession>
<reference evidence="3" key="1">
    <citation type="submission" date="2020-07" db="EMBL/GenBank/DDBJ databases">
        <title>Genome sequence and genetic diversity analysis of an under-domesticated orphan crop, white fonio (Digitaria exilis).</title>
        <authorList>
            <person name="Bennetzen J.L."/>
            <person name="Chen S."/>
            <person name="Ma X."/>
            <person name="Wang X."/>
            <person name="Yssel A.E.J."/>
            <person name="Chaluvadi S.R."/>
            <person name="Johnson M."/>
            <person name="Gangashetty P."/>
            <person name="Hamidou F."/>
            <person name="Sanogo M.D."/>
            <person name="Zwaenepoel A."/>
            <person name="Wallace J."/>
            <person name="Van De Peer Y."/>
            <person name="Van Deynze A."/>
        </authorList>
    </citation>
    <scope>NUCLEOTIDE SEQUENCE</scope>
    <source>
        <tissue evidence="3">Leaves</tissue>
    </source>
</reference>